<evidence type="ECO:0000313" key="1">
    <source>
        <dbReference type="EMBL" id="KAH7372837.1"/>
    </source>
</evidence>
<evidence type="ECO:0000313" key="2">
    <source>
        <dbReference type="Proteomes" id="UP000825935"/>
    </source>
</evidence>
<dbReference type="EMBL" id="CM035422">
    <property type="protein sequence ID" value="KAH7372837.1"/>
    <property type="molecule type" value="Genomic_DNA"/>
</dbReference>
<reference evidence="1" key="1">
    <citation type="submission" date="2021-08" db="EMBL/GenBank/DDBJ databases">
        <title>WGS assembly of Ceratopteris richardii.</title>
        <authorList>
            <person name="Marchant D.B."/>
            <person name="Chen G."/>
            <person name="Jenkins J."/>
            <person name="Shu S."/>
            <person name="Leebens-Mack J."/>
            <person name="Grimwood J."/>
            <person name="Schmutz J."/>
            <person name="Soltis P."/>
            <person name="Soltis D."/>
            <person name="Chen Z.-H."/>
        </authorList>
    </citation>
    <scope>NUCLEOTIDE SEQUENCE</scope>
    <source>
        <strain evidence="1">Whitten #5841</strain>
        <tissue evidence="1">Leaf</tissue>
    </source>
</reference>
<sequence length="252" mass="28116">MGNQFCRVSVVLQGEVEHRDSVVSEVDGSEHDHEHVSSGDQIISNSTTTGRKIRVIAAQSSELFDLAVVPSHDRITVRDVLLRFPSGHFLTSFDAEAKNELNEKLASPLNGDTDVLTAPNTYVLFPTSRLYTRVIAGEYTHFAHLIEMHELHALRQAELEKEGEGGVAASRALGCRILERSKAKRYCNLDLAELEKEEEGLLNLRKRKKVVYQHLELQGVEEMDLAELEIEEEGAVLACRALGCRINDLAEL</sequence>
<name>A0A8T2SWB1_CERRI</name>
<organism evidence="1 2">
    <name type="scientific">Ceratopteris richardii</name>
    <name type="common">Triangle waterfern</name>
    <dbReference type="NCBI Taxonomy" id="49495"/>
    <lineage>
        <taxon>Eukaryota</taxon>
        <taxon>Viridiplantae</taxon>
        <taxon>Streptophyta</taxon>
        <taxon>Embryophyta</taxon>
        <taxon>Tracheophyta</taxon>
        <taxon>Polypodiopsida</taxon>
        <taxon>Polypodiidae</taxon>
        <taxon>Polypodiales</taxon>
        <taxon>Pteridineae</taxon>
        <taxon>Pteridaceae</taxon>
        <taxon>Parkerioideae</taxon>
        <taxon>Ceratopteris</taxon>
    </lineage>
</organism>
<gene>
    <name evidence="1" type="ORF">KP509_17G023600</name>
</gene>
<keyword evidence="2" id="KW-1185">Reference proteome</keyword>
<accession>A0A8T2SWB1</accession>
<proteinExistence type="predicted"/>
<dbReference type="AlphaFoldDB" id="A0A8T2SWB1"/>
<protein>
    <submittedName>
        <fullName evidence="1">Uncharacterized protein</fullName>
    </submittedName>
</protein>
<dbReference type="OrthoDB" id="1922322at2759"/>
<comment type="caution">
    <text evidence="1">The sequence shown here is derived from an EMBL/GenBank/DDBJ whole genome shotgun (WGS) entry which is preliminary data.</text>
</comment>
<dbReference type="Proteomes" id="UP000825935">
    <property type="component" value="Chromosome 17"/>
</dbReference>